<reference evidence="14" key="1">
    <citation type="submission" date="2023-07" db="EMBL/GenBank/DDBJ databases">
        <title>Sorghum-associated microbial communities from plants grown in Nebraska, USA.</title>
        <authorList>
            <person name="Schachtman D."/>
        </authorList>
    </citation>
    <scope>NUCLEOTIDE SEQUENCE</scope>
    <source>
        <strain evidence="14">DS2114</strain>
    </source>
</reference>
<evidence type="ECO:0000259" key="13">
    <source>
        <dbReference type="PROSITE" id="PS50885"/>
    </source>
</evidence>
<evidence type="ECO:0000259" key="12">
    <source>
        <dbReference type="PROSITE" id="PS50109"/>
    </source>
</evidence>
<dbReference type="InterPro" id="IPR003660">
    <property type="entry name" value="HAMP_dom"/>
</dbReference>
<evidence type="ECO:0000256" key="5">
    <source>
        <dbReference type="ARBA" id="ARBA00022679"/>
    </source>
</evidence>
<feature type="transmembrane region" description="Helical" evidence="11">
    <location>
        <begin position="20"/>
        <end position="45"/>
    </location>
</feature>
<dbReference type="PANTHER" id="PTHR45436:SF15">
    <property type="entry name" value="SENSOR HISTIDINE KINASE CUSS"/>
    <property type="match status" value="1"/>
</dbReference>
<dbReference type="Gene3D" id="1.10.287.130">
    <property type="match status" value="1"/>
</dbReference>
<dbReference type="SUPFAM" id="SSF55874">
    <property type="entry name" value="ATPase domain of HSP90 chaperone/DNA topoisomerase II/histidine kinase"/>
    <property type="match status" value="1"/>
</dbReference>
<evidence type="ECO:0000256" key="9">
    <source>
        <dbReference type="ARBA" id="ARBA00023012"/>
    </source>
</evidence>
<evidence type="ECO:0000256" key="10">
    <source>
        <dbReference type="ARBA" id="ARBA00023136"/>
    </source>
</evidence>
<dbReference type="GO" id="GO:0005886">
    <property type="term" value="C:plasma membrane"/>
    <property type="evidence" value="ECO:0007669"/>
    <property type="project" value="TreeGrafter"/>
</dbReference>
<sequence length="474" mass="51433">MSSVRGGRWWRPRSLRTQLLFWLVTLHLVAAALTAWFTFVAYGDLVHNALDEQMRLVADSYAGSDPPRTPRPLDGNAALVRGAFVVQLWSADGRTLRASSWPPLAVVPLQPRPGFSDARADAPTPSRWRVFTAEAGPRADQPRVQVLQNEDYRRRRALRRALLEGLPIALLLPLALLILWLIVSAASRSLRAVARDVASQDERSPTELSLARVPDEIAPLVQAFNHLLSRMRSAFATQRRFVQDAAHELRTPMAAIGLQIENLRAHVPAGEATERFNQLEAGVTRAQHLIEQLLSLSRQDAPGRPLAPSREAVDIETLLRESVSQLMVLADARRVDIGFEGSIAPVVQAPAAELRSVFDNLIDNALRYAPEGGVVDVRLHEVDGHAVVDVLDNGPGIPASSIGRVFDRFFRVPGAPAGGSGLGLAIARTAAERHGLRIELRNRDEAEGGGGPGLLARVHLPPAATAATAPLTPG</sequence>
<comment type="caution">
    <text evidence="14">The sequence shown here is derived from an EMBL/GenBank/DDBJ whole genome shotgun (WGS) entry which is preliminary data.</text>
</comment>
<dbReference type="GO" id="GO:0000155">
    <property type="term" value="F:phosphorelay sensor kinase activity"/>
    <property type="evidence" value="ECO:0007669"/>
    <property type="project" value="InterPro"/>
</dbReference>
<feature type="domain" description="HAMP" evidence="13">
    <location>
        <begin position="181"/>
        <end position="236"/>
    </location>
</feature>
<comment type="subcellular location">
    <subcellularLocation>
        <location evidence="2">Membrane</location>
        <topology evidence="2">Multi-pass membrane protein</topology>
    </subcellularLocation>
</comment>
<name>A0AAE4BVD6_VARPD</name>
<protein>
    <recommendedName>
        <fullName evidence="3">histidine kinase</fullName>
        <ecNumber evidence="3">2.7.13.3</ecNumber>
    </recommendedName>
</protein>
<dbReference type="EC" id="2.7.13.3" evidence="3"/>
<evidence type="ECO:0000256" key="6">
    <source>
        <dbReference type="ARBA" id="ARBA00022692"/>
    </source>
</evidence>
<evidence type="ECO:0000256" key="1">
    <source>
        <dbReference type="ARBA" id="ARBA00000085"/>
    </source>
</evidence>
<dbReference type="InterPro" id="IPR036097">
    <property type="entry name" value="HisK_dim/P_sf"/>
</dbReference>
<evidence type="ECO:0000256" key="4">
    <source>
        <dbReference type="ARBA" id="ARBA00022553"/>
    </source>
</evidence>
<dbReference type="Pfam" id="PF02518">
    <property type="entry name" value="HATPase_c"/>
    <property type="match status" value="1"/>
</dbReference>
<dbReference type="AlphaFoldDB" id="A0AAE4BVD6"/>
<dbReference type="InterPro" id="IPR003594">
    <property type="entry name" value="HATPase_dom"/>
</dbReference>
<keyword evidence="7 14" id="KW-0418">Kinase</keyword>
<evidence type="ECO:0000256" key="3">
    <source>
        <dbReference type="ARBA" id="ARBA00012438"/>
    </source>
</evidence>
<dbReference type="PANTHER" id="PTHR45436">
    <property type="entry name" value="SENSOR HISTIDINE KINASE YKOH"/>
    <property type="match status" value="1"/>
</dbReference>
<keyword evidence="8 11" id="KW-1133">Transmembrane helix</keyword>
<evidence type="ECO:0000256" key="7">
    <source>
        <dbReference type="ARBA" id="ARBA00022777"/>
    </source>
</evidence>
<dbReference type="PROSITE" id="PS50109">
    <property type="entry name" value="HIS_KIN"/>
    <property type="match status" value="1"/>
</dbReference>
<keyword evidence="10 11" id="KW-0472">Membrane</keyword>
<evidence type="ECO:0000256" key="2">
    <source>
        <dbReference type="ARBA" id="ARBA00004141"/>
    </source>
</evidence>
<dbReference type="InterPro" id="IPR004358">
    <property type="entry name" value="Sig_transdc_His_kin-like_C"/>
</dbReference>
<keyword evidence="4" id="KW-0597">Phosphoprotein</keyword>
<dbReference type="CDD" id="cd00082">
    <property type="entry name" value="HisKA"/>
    <property type="match status" value="1"/>
</dbReference>
<accession>A0AAE4BVD6</accession>
<feature type="domain" description="Histidine kinase" evidence="12">
    <location>
        <begin position="244"/>
        <end position="464"/>
    </location>
</feature>
<feature type="transmembrane region" description="Helical" evidence="11">
    <location>
        <begin position="161"/>
        <end position="183"/>
    </location>
</feature>
<dbReference type="SUPFAM" id="SSF47384">
    <property type="entry name" value="Homodimeric domain of signal transducing histidine kinase"/>
    <property type="match status" value="1"/>
</dbReference>
<proteinExistence type="predicted"/>
<keyword evidence="5 14" id="KW-0808">Transferase</keyword>
<dbReference type="PROSITE" id="PS50885">
    <property type="entry name" value="HAMP"/>
    <property type="match status" value="1"/>
</dbReference>
<dbReference type="RefSeq" id="WP_309926195.1">
    <property type="nucleotide sequence ID" value="NZ_JAVDQZ010000002.1"/>
</dbReference>
<dbReference type="CDD" id="cd00075">
    <property type="entry name" value="HATPase"/>
    <property type="match status" value="1"/>
</dbReference>
<dbReference type="SMART" id="SM00387">
    <property type="entry name" value="HATPase_c"/>
    <property type="match status" value="1"/>
</dbReference>
<keyword evidence="6 11" id="KW-0812">Transmembrane</keyword>
<keyword evidence="9" id="KW-0902">Two-component regulatory system</keyword>
<dbReference type="EMBL" id="JAVDQZ010000002">
    <property type="protein sequence ID" value="MDR6425896.1"/>
    <property type="molecule type" value="Genomic_DNA"/>
</dbReference>
<dbReference type="SMART" id="SM00388">
    <property type="entry name" value="HisKA"/>
    <property type="match status" value="1"/>
</dbReference>
<evidence type="ECO:0000313" key="15">
    <source>
        <dbReference type="Proteomes" id="UP001184828"/>
    </source>
</evidence>
<dbReference type="InterPro" id="IPR003661">
    <property type="entry name" value="HisK_dim/P_dom"/>
</dbReference>
<comment type="catalytic activity">
    <reaction evidence="1">
        <text>ATP + protein L-histidine = ADP + protein N-phospho-L-histidine.</text>
        <dbReference type="EC" id="2.7.13.3"/>
    </reaction>
</comment>
<gene>
    <name evidence="14" type="ORF">J2738_002025</name>
</gene>
<dbReference type="PRINTS" id="PR00344">
    <property type="entry name" value="BCTRLSENSOR"/>
</dbReference>
<evidence type="ECO:0000313" key="14">
    <source>
        <dbReference type="EMBL" id="MDR6425896.1"/>
    </source>
</evidence>
<dbReference type="Proteomes" id="UP001184828">
    <property type="component" value="Unassembled WGS sequence"/>
</dbReference>
<dbReference type="InterPro" id="IPR005467">
    <property type="entry name" value="His_kinase_dom"/>
</dbReference>
<evidence type="ECO:0000256" key="11">
    <source>
        <dbReference type="SAM" id="Phobius"/>
    </source>
</evidence>
<dbReference type="InterPro" id="IPR036890">
    <property type="entry name" value="HATPase_C_sf"/>
</dbReference>
<dbReference type="Gene3D" id="3.30.565.10">
    <property type="entry name" value="Histidine kinase-like ATPase, C-terminal domain"/>
    <property type="match status" value="1"/>
</dbReference>
<evidence type="ECO:0000256" key="8">
    <source>
        <dbReference type="ARBA" id="ARBA00022989"/>
    </source>
</evidence>
<dbReference type="InterPro" id="IPR050428">
    <property type="entry name" value="TCS_sensor_his_kinase"/>
</dbReference>
<dbReference type="Pfam" id="PF00512">
    <property type="entry name" value="HisKA"/>
    <property type="match status" value="1"/>
</dbReference>
<organism evidence="14 15">
    <name type="scientific">Variovorax paradoxus</name>
    <dbReference type="NCBI Taxonomy" id="34073"/>
    <lineage>
        <taxon>Bacteria</taxon>
        <taxon>Pseudomonadati</taxon>
        <taxon>Pseudomonadota</taxon>
        <taxon>Betaproteobacteria</taxon>
        <taxon>Burkholderiales</taxon>
        <taxon>Comamonadaceae</taxon>
        <taxon>Variovorax</taxon>
    </lineage>
</organism>